<feature type="compositionally biased region" description="Basic and acidic residues" evidence="4">
    <location>
        <begin position="740"/>
        <end position="757"/>
    </location>
</feature>
<protein>
    <submittedName>
        <fullName evidence="6">DgyrCDS3831</fullName>
    </submittedName>
</protein>
<evidence type="ECO:0000313" key="6">
    <source>
        <dbReference type="EMBL" id="CAD5114790.1"/>
    </source>
</evidence>
<dbReference type="InterPro" id="IPR012334">
    <property type="entry name" value="Pectin_lyas_fold"/>
</dbReference>
<evidence type="ECO:0000256" key="3">
    <source>
        <dbReference type="ARBA" id="ARBA00022786"/>
    </source>
</evidence>
<dbReference type="EMBL" id="CAJFCJ010000005">
    <property type="protein sequence ID" value="CAD5114790.1"/>
    <property type="molecule type" value="Genomic_DNA"/>
</dbReference>
<dbReference type="Pfam" id="PF12937">
    <property type="entry name" value="F-box-like"/>
    <property type="match status" value="1"/>
</dbReference>
<gene>
    <name evidence="6" type="ORF">DGYR_LOCUS3610</name>
</gene>
<dbReference type="SMART" id="SM00256">
    <property type="entry name" value="FBOX"/>
    <property type="match status" value="1"/>
</dbReference>
<dbReference type="InterPro" id="IPR022441">
    <property type="entry name" value="Para_beta_helix_rpt-2"/>
</dbReference>
<evidence type="ECO:0000256" key="2">
    <source>
        <dbReference type="ARBA" id="ARBA00022737"/>
    </source>
</evidence>
<dbReference type="GO" id="GO:0042981">
    <property type="term" value="P:regulation of apoptotic process"/>
    <property type="evidence" value="ECO:0007669"/>
    <property type="project" value="TreeGrafter"/>
</dbReference>
<sequence length="998" mass="110901">MLKLKGYYIDKVNPRGSSQVNCKSNSKASERQEILQLPVEIWRIIFNFLSPFDLCRCVCVCKQWNTIIYSLDITTWRRLFLSSHEWRHPHWPCEEAEPTKPWRILYRENFLISKMWCQKSMQSVSCLHVFKRRRERKIINVGSGFEHETLRSALNVACEYDRITLHPGVYDEQFEMSSKLPLELVGCGPLGSVVIVVCIEQNALTGRLCNLVLRAPWFTGYMLKISLGHLQVDNCRFEDGQILVQNPGSCLIRYTEFVRAHLALHHVSVSVIENCYFSTDNTAIQIQGPPKEHNGNWTYYNLIRHSYSKQCRRDDGEDTVSNYAVPSSYSCIQLGKAQNETVNSNVPNKSAAEFCIGGASAAAASCFVGSYIDWESVLDSDSDHSYSTDTEFDNQVPASNTYDKKQQNSSTVPHSELFTSDVSSTIDSCVTVKYGKLGCQVDLSNLLRGESKLYSAIKHTIGPVIRYCLIEKGQGGISVTVSAQAHLWYNRLLNLTFGVRCLQNSKVVILGNEIKNCRSSGIFMRLHANGIIAGNDISEMSEAGIDIRKNADPLIISNKIHGGKRSGIVVLGNGRGTIKSNDIYDNKEAAVYILFKGNPYVIENKIYNGSANGIAVSEDGRDNLISNNRWNGIDIRSGGEPRIVSNLICSSYCHGLVIGHKSVASVENNIISFPSFSFTLYIIFIANYGSGIVVCGGLPHIQGNQIYSNREYGIVYMQSSRIENEPSVSSADDSSDSSSDSDRAHSHSERTKRWPDKSDFHVSSANVQYNTFSFNHQGGIRIECAYQIRLTANTIHANRGTGVVFMQPSSVLLQTTSITCNAGSGICVQRGAKADISGCGIYDNCGHGVDISGQVHLTESDVFNNQIHAVFLNETSEAMIEDNRLHATHDYSLGMRDGANGSVKYNQVYKGKYEELCTLPSNGVRISFSNNCSNRKVFVERGLESYLDDPPPRPHIHLPKSINPVTPARYKTSCSLVKPISGNGQFTGTYGSMVCQIL</sequence>
<dbReference type="InterPro" id="IPR039448">
    <property type="entry name" value="Beta_helix"/>
</dbReference>
<dbReference type="InterPro" id="IPR011050">
    <property type="entry name" value="Pectin_lyase_fold/virulence"/>
</dbReference>
<dbReference type="PANTHER" id="PTHR22990">
    <property type="entry name" value="F-BOX ONLY PROTEIN"/>
    <property type="match status" value="1"/>
</dbReference>
<dbReference type="SMART" id="SM00710">
    <property type="entry name" value="PbH1"/>
    <property type="match status" value="15"/>
</dbReference>
<dbReference type="PANTHER" id="PTHR22990:SF15">
    <property type="entry name" value="F-BOX ONLY PROTEIN 10"/>
    <property type="match status" value="1"/>
</dbReference>
<dbReference type="Pfam" id="PF13229">
    <property type="entry name" value="Beta_helix"/>
    <property type="match status" value="2"/>
</dbReference>
<dbReference type="InterPro" id="IPR036047">
    <property type="entry name" value="F-box-like_dom_sf"/>
</dbReference>
<keyword evidence="2" id="KW-0677">Repeat</keyword>
<dbReference type="GO" id="GO:0006511">
    <property type="term" value="P:ubiquitin-dependent protein catabolic process"/>
    <property type="evidence" value="ECO:0007669"/>
    <property type="project" value="TreeGrafter"/>
</dbReference>
<comment type="caution">
    <text evidence="6">The sequence shown here is derived from an EMBL/GenBank/DDBJ whole genome shotgun (WGS) entry which is preliminary data.</text>
</comment>
<accession>A0A7I8VGG1</accession>
<feature type="compositionally biased region" description="Polar residues" evidence="4">
    <location>
        <begin position="396"/>
        <end position="410"/>
    </location>
</feature>
<feature type="domain" description="F-box" evidence="5">
    <location>
        <begin position="31"/>
        <end position="79"/>
    </location>
</feature>
<dbReference type="NCBIfam" id="TIGR03804">
    <property type="entry name" value="para_beta_helix"/>
    <property type="match status" value="1"/>
</dbReference>
<evidence type="ECO:0000259" key="5">
    <source>
        <dbReference type="PROSITE" id="PS50181"/>
    </source>
</evidence>
<feature type="region of interest" description="Disordered" evidence="4">
    <location>
        <begin position="723"/>
        <end position="757"/>
    </location>
</feature>
<evidence type="ECO:0000256" key="1">
    <source>
        <dbReference type="ARBA" id="ARBA00004906"/>
    </source>
</evidence>
<dbReference type="InterPro" id="IPR051550">
    <property type="entry name" value="SCF-Subunits/Alg-Epimerases"/>
</dbReference>
<comment type="pathway">
    <text evidence="1">Protein modification; protein ubiquitination.</text>
</comment>
<organism evidence="6 7">
    <name type="scientific">Dimorphilus gyrociliatus</name>
    <dbReference type="NCBI Taxonomy" id="2664684"/>
    <lineage>
        <taxon>Eukaryota</taxon>
        <taxon>Metazoa</taxon>
        <taxon>Spiralia</taxon>
        <taxon>Lophotrochozoa</taxon>
        <taxon>Annelida</taxon>
        <taxon>Polychaeta</taxon>
        <taxon>Polychaeta incertae sedis</taxon>
        <taxon>Dinophilidae</taxon>
        <taxon>Dimorphilus</taxon>
    </lineage>
</organism>
<feature type="compositionally biased region" description="Low complexity" evidence="4">
    <location>
        <begin position="727"/>
        <end position="738"/>
    </location>
</feature>
<evidence type="ECO:0000313" key="7">
    <source>
        <dbReference type="Proteomes" id="UP000549394"/>
    </source>
</evidence>
<dbReference type="SUPFAM" id="SSF81383">
    <property type="entry name" value="F-box domain"/>
    <property type="match status" value="1"/>
</dbReference>
<keyword evidence="7" id="KW-1185">Reference proteome</keyword>
<dbReference type="PROSITE" id="PS50181">
    <property type="entry name" value="FBOX"/>
    <property type="match status" value="1"/>
</dbReference>
<name>A0A7I8VGG1_9ANNE</name>
<dbReference type="SUPFAM" id="SSF51126">
    <property type="entry name" value="Pectin lyase-like"/>
    <property type="match status" value="2"/>
</dbReference>
<dbReference type="Proteomes" id="UP000549394">
    <property type="component" value="Unassembled WGS sequence"/>
</dbReference>
<dbReference type="AlphaFoldDB" id="A0A7I8VGG1"/>
<dbReference type="Gene3D" id="2.160.20.10">
    <property type="entry name" value="Single-stranded right-handed beta-helix, Pectin lyase-like"/>
    <property type="match status" value="2"/>
</dbReference>
<reference evidence="6 7" key="1">
    <citation type="submission" date="2020-08" db="EMBL/GenBank/DDBJ databases">
        <authorList>
            <person name="Hejnol A."/>
        </authorList>
    </citation>
    <scope>NUCLEOTIDE SEQUENCE [LARGE SCALE GENOMIC DNA]</scope>
</reference>
<dbReference type="OrthoDB" id="427974at2759"/>
<dbReference type="InterPro" id="IPR001810">
    <property type="entry name" value="F-box_dom"/>
</dbReference>
<evidence type="ECO:0000256" key="4">
    <source>
        <dbReference type="SAM" id="MobiDB-lite"/>
    </source>
</evidence>
<keyword evidence="3" id="KW-0833">Ubl conjugation pathway</keyword>
<dbReference type="InterPro" id="IPR006626">
    <property type="entry name" value="PbH1"/>
</dbReference>
<proteinExistence type="predicted"/>
<feature type="region of interest" description="Disordered" evidence="4">
    <location>
        <begin position="385"/>
        <end position="410"/>
    </location>
</feature>
<dbReference type="Gene3D" id="1.20.1280.50">
    <property type="match status" value="1"/>
</dbReference>